<feature type="domain" description="RRM" evidence="8">
    <location>
        <begin position="50"/>
        <end position="137"/>
    </location>
</feature>
<dbReference type="SMART" id="SM00360">
    <property type="entry name" value="RRM"/>
    <property type="match status" value="1"/>
</dbReference>
<dbReference type="CDD" id="cd12278">
    <property type="entry name" value="RRM_eIF3B"/>
    <property type="match status" value="1"/>
</dbReference>
<comment type="similarity">
    <text evidence="6 7">Belongs to the eIF-3 subunit B family.</text>
</comment>
<dbReference type="GO" id="GO:0031369">
    <property type="term" value="F:translation initiation factor binding"/>
    <property type="evidence" value="ECO:0007669"/>
    <property type="project" value="InterPro"/>
</dbReference>
<dbReference type="GO" id="GO:0016282">
    <property type="term" value="C:eukaryotic 43S preinitiation complex"/>
    <property type="evidence" value="ECO:0007669"/>
    <property type="project" value="UniProtKB-UniRule"/>
</dbReference>
<evidence type="ECO:0000259" key="8">
    <source>
        <dbReference type="PROSITE" id="PS50102"/>
    </source>
</evidence>
<evidence type="ECO:0000313" key="9">
    <source>
        <dbReference type="EMBL" id="WZN64980.1"/>
    </source>
</evidence>
<dbReference type="HAMAP" id="MF_03001">
    <property type="entry name" value="eIF3b"/>
    <property type="match status" value="1"/>
</dbReference>
<dbReference type="FunFam" id="2.130.10.10:FF:000286">
    <property type="entry name" value="Eukaryotic translation initiation factor 3 subunit B"/>
    <property type="match status" value="1"/>
</dbReference>
<dbReference type="FunFam" id="3.30.70.330:FF:000235">
    <property type="entry name" value="Eukaryotic translation initiation factor 3 subunit B"/>
    <property type="match status" value="1"/>
</dbReference>
<dbReference type="Gene3D" id="3.30.70.330">
    <property type="match status" value="1"/>
</dbReference>
<comment type="subcellular location">
    <subcellularLocation>
        <location evidence="1 6 7">Cytoplasm</location>
    </subcellularLocation>
</comment>
<dbReference type="Pfam" id="PF08662">
    <property type="entry name" value="eIF2A"/>
    <property type="match status" value="1"/>
</dbReference>
<dbReference type="GO" id="GO:0001732">
    <property type="term" value="P:formation of cytoplasmic translation initiation complex"/>
    <property type="evidence" value="ECO:0007669"/>
    <property type="project" value="UniProtKB-UniRule"/>
</dbReference>
<evidence type="ECO:0000256" key="1">
    <source>
        <dbReference type="ARBA" id="ARBA00004496"/>
    </source>
</evidence>
<accession>A0AAX4PG45</accession>
<dbReference type="InterPro" id="IPR012677">
    <property type="entry name" value="Nucleotide-bd_a/b_plait_sf"/>
</dbReference>
<evidence type="ECO:0000256" key="6">
    <source>
        <dbReference type="HAMAP-Rule" id="MF_03001"/>
    </source>
</evidence>
<organism evidence="9 10">
    <name type="scientific">Chloropicon roscoffensis</name>
    <dbReference type="NCBI Taxonomy" id="1461544"/>
    <lineage>
        <taxon>Eukaryota</taxon>
        <taxon>Viridiplantae</taxon>
        <taxon>Chlorophyta</taxon>
        <taxon>Chloropicophyceae</taxon>
        <taxon>Chloropicales</taxon>
        <taxon>Chloropicaceae</taxon>
        <taxon>Chloropicon</taxon>
    </lineage>
</organism>
<dbReference type="PROSITE" id="PS50102">
    <property type="entry name" value="RRM"/>
    <property type="match status" value="1"/>
</dbReference>
<dbReference type="InterPro" id="IPR015943">
    <property type="entry name" value="WD40/YVTN_repeat-like_dom_sf"/>
</dbReference>
<dbReference type="SUPFAM" id="SSF69322">
    <property type="entry name" value="Tricorn protease domain 2"/>
    <property type="match status" value="1"/>
</dbReference>
<dbReference type="Gene3D" id="2.130.10.10">
    <property type="entry name" value="YVTN repeat-like/Quinoprotein amine dehydrogenase"/>
    <property type="match status" value="2"/>
</dbReference>
<dbReference type="InterPro" id="IPR035979">
    <property type="entry name" value="RBD_domain_sf"/>
</dbReference>
<keyword evidence="10" id="KW-1185">Reference proteome</keyword>
<dbReference type="GO" id="GO:0033290">
    <property type="term" value="C:eukaryotic 48S preinitiation complex"/>
    <property type="evidence" value="ECO:0007669"/>
    <property type="project" value="UniProtKB-UniRule"/>
</dbReference>
<dbReference type="Proteomes" id="UP001472866">
    <property type="component" value="Chromosome 11"/>
</dbReference>
<dbReference type="AlphaFoldDB" id="A0AAX4PG45"/>
<keyword evidence="4 6" id="KW-0694">RNA-binding</keyword>
<dbReference type="InterPro" id="IPR013979">
    <property type="entry name" value="TIF_beta_prop-like"/>
</dbReference>
<dbReference type="GO" id="GO:0003743">
    <property type="term" value="F:translation initiation factor activity"/>
    <property type="evidence" value="ECO:0007669"/>
    <property type="project" value="UniProtKB-UniRule"/>
</dbReference>
<dbReference type="Pfam" id="PF00076">
    <property type="entry name" value="RRM_1"/>
    <property type="match status" value="1"/>
</dbReference>
<evidence type="ECO:0000256" key="2">
    <source>
        <dbReference type="ARBA" id="ARBA00022490"/>
    </source>
</evidence>
<evidence type="ECO:0000256" key="5">
    <source>
        <dbReference type="ARBA" id="ARBA00022917"/>
    </source>
</evidence>
<comment type="subunit">
    <text evidence="6 7">Component of the eukaryotic translation initiation factor 3 (eIF-3) complex.</text>
</comment>
<dbReference type="SUPFAM" id="SSF54928">
    <property type="entry name" value="RNA-binding domain, RBD"/>
    <property type="match status" value="1"/>
</dbReference>
<sequence length="713" mass="82211">MEPERTGWPWDGFNIEEVELPDQSDDYGVPSDDEEDFNAEEIQKDEGFSCVVVVDNLPVIGIEKYEKLLGVLKKIFSQIGEVHEDGLYMPVDEQTKKTKGFAFIEFANPDQAKIARQQAEGYKLDKSHTFKCNLLKEVEDMSATPEEYKEPELKDFVRKDNLYSWMLDARGRDQFAVRYQDMTEIHWNDPKTGTSEDVYSRSFWTESYVQWSPQGTMLATVHRQGAQVWGGEEFSRIQRFGHSKVQLIDFSPCEKYLVSYSSQESPNPREGPMAVFNVSDLKSGQTLRSFKGKLSDFMVAGGEHKAPGVEGALQWPLFKWCQGNDDKYFARLARNKSGKTMISVYETPEMGLLEKKSLQMEHIVDFHWSPTQALMCVYQAASPDGNQPARVSLVEIPSRSEIKSKNLFSVKDVTVHWHPDGTYLALQVSRFTKSGKTSYNGFEFFRVGERNTPMEVLELEKKQEKIVSFAWEPKGHRFAIVHGDGARPDVSFYTMQDGQKGQIKHLGTLHGRPVTSLHWSPQGKFLIIAGLKGLNGQLEFFNVNDMDTMAINEHFMCTNVDWDPTGRYVATSVTSVHQMENGYIVWSFLGQQLYKVNRDRFFQFLWRPRMPLDLGKDKENEIQKNLKKYSKRFEAEDETLKSQADVEKMEERKNMETEWADFLESKKKVFEEIREEHEALVRLSGYVESEQSAQTEEIEVEEVVSVKEEKMPR</sequence>
<gene>
    <name evidence="9" type="ORF">HKI87_11g65370</name>
</gene>
<keyword evidence="2 6" id="KW-0963">Cytoplasm</keyword>
<evidence type="ECO:0000256" key="7">
    <source>
        <dbReference type="PIRNR" id="PIRNR036424"/>
    </source>
</evidence>
<dbReference type="PANTHER" id="PTHR14068:SF0">
    <property type="entry name" value="EUKARYOTIC TRANSLATION INITIATION FACTOR 3 SUBUNIT B"/>
    <property type="match status" value="1"/>
</dbReference>
<dbReference type="GO" id="GO:0003723">
    <property type="term" value="F:RNA binding"/>
    <property type="evidence" value="ECO:0007669"/>
    <property type="project" value="UniProtKB-UniRule"/>
</dbReference>
<reference evidence="9 10" key="1">
    <citation type="submission" date="2024-03" db="EMBL/GenBank/DDBJ databases">
        <title>Complete genome sequence of the green alga Chloropicon roscoffensis RCC1871.</title>
        <authorList>
            <person name="Lemieux C."/>
            <person name="Pombert J.-F."/>
            <person name="Otis C."/>
            <person name="Turmel M."/>
        </authorList>
    </citation>
    <scope>NUCLEOTIDE SEQUENCE [LARGE SCALE GENOMIC DNA]</scope>
    <source>
        <strain evidence="9 10">RCC1871</strain>
    </source>
</reference>
<dbReference type="EMBL" id="CP151511">
    <property type="protein sequence ID" value="WZN64980.1"/>
    <property type="molecule type" value="Genomic_DNA"/>
</dbReference>
<comment type="function">
    <text evidence="7">Component of the eukaryotic translation initiation factor 3 (eIF-3) complex, which is involved in protein synthesis and, together with other initiation factors, stimulates binding of mRNA and methionyl-tRNAi to the 40S ribosome.</text>
</comment>
<evidence type="ECO:0000313" key="10">
    <source>
        <dbReference type="Proteomes" id="UP001472866"/>
    </source>
</evidence>
<keyword evidence="5 6" id="KW-0648">Protein biosynthesis</keyword>
<dbReference type="InterPro" id="IPR034363">
    <property type="entry name" value="eIF3B_RRM"/>
</dbReference>
<evidence type="ECO:0000256" key="3">
    <source>
        <dbReference type="ARBA" id="ARBA00022540"/>
    </source>
</evidence>
<dbReference type="InterPro" id="IPR011400">
    <property type="entry name" value="EIF3B"/>
</dbReference>
<dbReference type="InterPro" id="IPR000504">
    <property type="entry name" value="RRM_dom"/>
</dbReference>
<dbReference type="GO" id="GO:0005852">
    <property type="term" value="C:eukaryotic translation initiation factor 3 complex"/>
    <property type="evidence" value="ECO:0007669"/>
    <property type="project" value="UniProtKB-UniRule"/>
</dbReference>
<evidence type="ECO:0000256" key="4">
    <source>
        <dbReference type="ARBA" id="ARBA00022884"/>
    </source>
</evidence>
<proteinExistence type="inferred from homology"/>
<dbReference type="PIRSF" id="PIRSF036424">
    <property type="entry name" value="eIF3b"/>
    <property type="match status" value="1"/>
</dbReference>
<dbReference type="PANTHER" id="PTHR14068">
    <property type="entry name" value="EUKARYOTIC TRANSLATION INITIATION FACTOR 3 EIF3 -RELATED"/>
    <property type="match status" value="1"/>
</dbReference>
<comment type="function">
    <text evidence="6">RNA-binding component of the eukaryotic translation initiation factor 3 (eIF-3) complex, which is involved in protein synthesis of a specialized repertoire of mRNAs and, together with other initiation factors, stimulates binding of mRNA and methionyl-tRNAi to the 40S ribosome. The eIF-3 complex specifically targets and initiates translation of a subset of mRNAs involved in cell proliferation.</text>
</comment>
<protein>
    <recommendedName>
        <fullName evidence="6 7">Eukaryotic translation initiation factor 3 subunit B</fullName>
        <shortName evidence="6 7">eIF3b</shortName>
    </recommendedName>
    <alternativeName>
        <fullName evidence="6">eIF-3-eta</fullName>
    </alternativeName>
    <alternativeName>
        <fullName evidence="6">eIF3 p110</fullName>
    </alternativeName>
</protein>
<keyword evidence="3 6" id="KW-0396">Initiation factor</keyword>
<name>A0AAX4PG45_9CHLO</name>